<sequence length="188" mass="21420">LLDDLGIEMDTVDSKLDSVMHKIAKLTHMDDGADASDVVRSQVEHQQENRTGRHIDNVFENRQHTAGEIAKAGFAPSPTPDQSGRTVEEKFFLKYGQKPFYLPTAFLLCRRLEILQQTPLSLNLCRMDLSSGIDGPTFFFTIDFQHFLPHSRPVNNLTKLTTSILNALLSACETRLKKRYSRRQKQDE</sequence>
<accession>A0A0K0DI84</accession>
<evidence type="ECO:0000313" key="2">
    <source>
        <dbReference type="WBParaSite" id="ACAC_0001098001-mRNA-1"/>
    </source>
</evidence>
<name>A0A0K0DI84_ANGCA</name>
<reference evidence="2" key="2">
    <citation type="submission" date="2017-02" db="UniProtKB">
        <authorList>
            <consortium name="WormBaseParasite"/>
        </authorList>
    </citation>
    <scope>IDENTIFICATION</scope>
</reference>
<organism evidence="1 2">
    <name type="scientific">Angiostrongylus cantonensis</name>
    <name type="common">Rat lungworm</name>
    <dbReference type="NCBI Taxonomy" id="6313"/>
    <lineage>
        <taxon>Eukaryota</taxon>
        <taxon>Metazoa</taxon>
        <taxon>Ecdysozoa</taxon>
        <taxon>Nematoda</taxon>
        <taxon>Chromadorea</taxon>
        <taxon>Rhabditida</taxon>
        <taxon>Rhabditina</taxon>
        <taxon>Rhabditomorpha</taxon>
        <taxon>Strongyloidea</taxon>
        <taxon>Metastrongylidae</taxon>
        <taxon>Angiostrongylus</taxon>
    </lineage>
</organism>
<keyword evidence="1" id="KW-1185">Reference proteome</keyword>
<protein>
    <submittedName>
        <fullName evidence="2">Non-specific serine/threonine protein kinase</fullName>
    </submittedName>
</protein>
<dbReference type="Proteomes" id="UP000035642">
    <property type="component" value="Unassembled WGS sequence"/>
</dbReference>
<dbReference type="Gene3D" id="1.20.5.110">
    <property type="match status" value="1"/>
</dbReference>
<evidence type="ECO:0000313" key="1">
    <source>
        <dbReference type="Proteomes" id="UP000035642"/>
    </source>
</evidence>
<reference evidence="1" key="1">
    <citation type="submission" date="2012-09" db="EMBL/GenBank/DDBJ databases">
        <authorList>
            <person name="Martin A.A."/>
        </authorList>
    </citation>
    <scope>NUCLEOTIDE SEQUENCE</scope>
</reference>
<dbReference type="WBParaSite" id="ACAC_0001098001-mRNA-1">
    <property type="protein sequence ID" value="ACAC_0001098001-mRNA-1"/>
    <property type="gene ID" value="ACAC_0001098001"/>
</dbReference>
<proteinExistence type="predicted"/>
<dbReference type="AlphaFoldDB" id="A0A0K0DI84"/>